<dbReference type="InterPro" id="IPR011009">
    <property type="entry name" value="Kinase-like_dom_sf"/>
</dbReference>
<reference evidence="5" key="1">
    <citation type="submission" date="2023-03" db="EMBL/GenBank/DDBJ databases">
        <title>Massive genome expansion in bonnet fungi (Mycena s.s.) driven by repeated elements and novel gene families across ecological guilds.</title>
        <authorList>
            <consortium name="Lawrence Berkeley National Laboratory"/>
            <person name="Harder C.B."/>
            <person name="Miyauchi S."/>
            <person name="Viragh M."/>
            <person name="Kuo A."/>
            <person name="Thoen E."/>
            <person name="Andreopoulos B."/>
            <person name="Lu D."/>
            <person name="Skrede I."/>
            <person name="Drula E."/>
            <person name="Henrissat B."/>
            <person name="Morin E."/>
            <person name="Kohler A."/>
            <person name="Barry K."/>
            <person name="LaButti K."/>
            <person name="Morin E."/>
            <person name="Salamov A."/>
            <person name="Lipzen A."/>
            <person name="Mereny Z."/>
            <person name="Hegedus B."/>
            <person name="Baldrian P."/>
            <person name="Stursova M."/>
            <person name="Weitz H."/>
            <person name="Taylor A."/>
            <person name="Grigoriev I.V."/>
            <person name="Nagy L.G."/>
            <person name="Martin F."/>
            <person name="Kauserud H."/>
        </authorList>
    </citation>
    <scope>NUCLEOTIDE SEQUENCE</scope>
    <source>
        <strain evidence="5">CBHHK182m</strain>
    </source>
</reference>
<evidence type="ECO:0000259" key="4">
    <source>
        <dbReference type="Pfam" id="PF02816"/>
    </source>
</evidence>
<protein>
    <recommendedName>
        <fullName evidence="4">Alpha-type protein kinase domain-containing protein</fullName>
    </recommendedName>
</protein>
<comment type="caution">
    <text evidence="5">The sequence shown here is derived from an EMBL/GenBank/DDBJ whole genome shotgun (WGS) entry which is preliminary data.</text>
</comment>
<dbReference type="Gene3D" id="3.20.200.10">
    <property type="entry name" value="MHCK/EF2 kinase"/>
    <property type="match status" value="1"/>
</dbReference>
<evidence type="ECO:0000313" key="5">
    <source>
        <dbReference type="EMBL" id="KAJ7742240.1"/>
    </source>
</evidence>
<keyword evidence="2" id="KW-0808">Transferase</keyword>
<evidence type="ECO:0000256" key="1">
    <source>
        <dbReference type="ARBA" id="ARBA00022527"/>
    </source>
</evidence>
<dbReference type="Proteomes" id="UP001215598">
    <property type="component" value="Unassembled WGS sequence"/>
</dbReference>
<evidence type="ECO:0000256" key="2">
    <source>
        <dbReference type="ARBA" id="ARBA00022679"/>
    </source>
</evidence>
<evidence type="ECO:0000313" key="6">
    <source>
        <dbReference type="Proteomes" id="UP001215598"/>
    </source>
</evidence>
<keyword evidence="6" id="KW-1185">Reference proteome</keyword>
<dbReference type="GO" id="GO:0004674">
    <property type="term" value="F:protein serine/threonine kinase activity"/>
    <property type="evidence" value="ECO:0007669"/>
    <property type="project" value="UniProtKB-KW"/>
</dbReference>
<gene>
    <name evidence="5" type="ORF">B0H16DRAFT_1728193</name>
</gene>
<sequence length="701" mass="76617">MSSNTADFSSVAALALNARPAMAKQHCDVCGGKMGQLLQCIKGKVLENWARWFQKCLQCEAFFWHNFPTPLEHIPHDVQVHFVMRQSSQETGTGLFCQEDNCRNSSNQPRRANKECSRLPPRCIGCCKAAGGCRTSAHRVRENTPLQFVRGTGAGSTASTSSLTAQILGPSTSSSSVSSSALTTLDVSIPSQTFARPLSADYARGFLSRHSGLLAANAKLEGAEKSKTLSKNSVHTVVWAVENGPSQKFTLVSNVPGELVPADHAVLAFAIKNGFIAYLESPFCGTWCVRDARVPISLSPGARVLLRTVDLIDERCNALDVEIQRLQIELSNEPAAVKTRALIALSGSYSSSRLPSPSSSLASTSSDISISAASTSESSTPPPPERTIAPLRFPLTWACDMEAAFSVFVSLRKPPTSLSLEAAFKKTFPQCIFKSPTVYKHNRFYKTAVKLNILAVFVAAGRGTGGKWSDVVKAIEDSNAQSQTVIDISDDDEDSDLEYNVMTMKKQVYKYIPGTGGLLQSGSVDEQTPCPEFDVLVLDTFKQGHRMKVHLGNYSIGPKEPVPASVALKRLTVSDHTPWNSLDMAKWTEGGRLAECNLMFQAFKNRVELINMDIAGVDILPTFLFSVGDRVFITQPWECGVPFTMDKLNRQGPEGAAYNVLSAFSHFTYQISNHNTVYVDFQGFRTINKTYCVFDSRTHAR</sequence>
<dbReference type="SUPFAM" id="SSF56112">
    <property type="entry name" value="Protein kinase-like (PK-like)"/>
    <property type="match status" value="1"/>
</dbReference>
<proteinExistence type="predicted"/>
<accession>A0AAD7N217</accession>
<dbReference type="EMBL" id="JARKIB010000095">
    <property type="protein sequence ID" value="KAJ7742240.1"/>
    <property type="molecule type" value="Genomic_DNA"/>
</dbReference>
<evidence type="ECO:0000256" key="3">
    <source>
        <dbReference type="ARBA" id="ARBA00022777"/>
    </source>
</evidence>
<dbReference type="GO" id="GO:0005524">
    <property type="term" value="F:ATP binding"/>
    <property type="evidence" value="ECO:0007669"/>
    <property type="project" value="InterPro"/>
</dbReference>
<dbReference type="Pfam" id="PF02816">
    <property type="entry name" value="Alpha_kinase"/>
    <property type="match status" value="1"/>
</dbReference>
<feature type="domain" description="Alpha-type protein kinase" evidence="4">
    <location>
        <begin position="652"/>
        <end position="687"/>
    </location>
</feature>
<keyword evidence="3" id="KW-0418">Kinase</keyword>
<dbReference type="AlphaFoldDB" id="A0AAD7N217"/>
<name>A0AAD7N217_9AGAR</name>
<keyword evidence="1" id="KW-0723">Serine/threonine-protein kinase</keyword>
<organism evidence="5 6">
    <name type="scientific">Mycena metata</name>
    <dbReference type="NCBI Taxonomy" id="1033252"/>
    <lineage>
        <taxon>Eukaryota</taxon>
        <taxon>Fungi</taxon>
        <taxon>Dikarya</taxon>
        <taxon>Basidiomycota</taxon>
        <taxon>Agaricomycotina</taxon>
        <taxon>Agaricomycetes</taxon>
        <taxon>Agaricomycetidae</taxon>
        <taxon>Agaricales</taxon>
        <taxon>Marasmiineae</taxon>
        <taxon>Mycenaceae</taxon>
        <taxon>Mycena</taxon>
    </lineage>
</organism>
<dbReference type="InterPro" id="IPR004166">
    <property type="entry name" value="a-kinase_dom"/>
</dbReference>